<gene>
    <name evidence="3" type="ORF">PROFUN_06113</name>
</gene>
<evidence type="ECO:0000256" key="1">
    <source>
        <dbReference type="SAM" id="MobiDB-lite"/>
    </source>
</evidence>
<dbReference type="InParanoid" id="A0A2P6NPF9"/>
<dbReference type="AlphaFoldDB" id="A0A2P6NPF9"/>
<sequence length="166" mass="18850">MKATLFLLTLAVVHAVVVCKDCSNRDIFSDAQCVDVQSGNCAPITDCNGLTQNSLYVAENYYGPPTVYYFYNNRQCQGQAVSLLCGKIGRTGISAPCEYQQQYGNPYQQPYPQQPSQQQPYQQQPYQQQPYQQQPYQQQPPGYGGYGQQQQYNQKPYAKPKTEETE</sequence>
<evidence type="ECO:0000256" key="2">
    <source>
        <dbReference type="SAM" id="SignalP"/>
    </source>
</evidence>
<dbReference type="Proteomes" id="UP000241769">
    <property type="component" value="Unassembled WGS sequence"/>
</dbReference>
<keyword evidence="4" id="KW-1185">Reference proteome</keyword>
<feature type="signal peptide" evidence="2">
    <location>
        <begin position="1"/>
        <end position="15"/>
    </location>
</feature>
<feature type="region of interest" description="Disordered" evidence="1">
    <location>
        <begin position="104"/>
        <end position="166"/>
    </location>
</feature>
<organism evidence="3 4">
    <name type="scientific">Planoprotostelium fungivorum</name>
    <dbReference type="NCBI Taxonomy" id="1890364"/>
    <lineage>
        <taxon>Eukaryota</taxon>
        <taxon>Amoebozoa</taxon>
        <taxon>Evosea</taxon>
        <taxon>Variosea</taxon>
        <taxon>Cavosteliida</taxon>
        <taxon>Cavosteliaceae</taxon>
        <taxon>Planoprotostelium</taxon>
    </lineage>
</organism>
<keyword evidence="2" id="KW-0732">Signal</keyword>
<name>A0A2P6NPF9_9EUKA</name>
<proteinExistence type="predicted"/>
<protein>
    <recommendedName>
        <fullName evidence="5">Chitin-binding type-2 domain-containing protein</fullName>
    </recommendedName>
</protein>
<reference evidence="3 4" key="1">
    <citation type="journal article" date="2018" name="Genome Biol. Evol.">
        <title>Multiple Roots of Fruiting Body Formation in Amoebozoa.</title>
        <authorList>
            <person name="Hillmann F."/>
            <person name="Forbes G."/>
            <person name="Novohradska S."/>
            <person name="Ferling I."/>
            <person name="Riege K."/>
            <person name="Groth M."/>
            <person name="Westermann M."/>
            <person name="Marz M."/>
            <person name="Spaller T."/>
            <person name="Winckler T."/>
            <person name="Schaap P."/>
            <person name="Glockner G."/>
        </authorList>
    </citation>
    <scope>NUCLEOTIDE SEQUENCE [LARGE SCALE GENOMIC DNA]</scope>
    <source>
        <strain evidence="3 4">Jena</strain>
    </source>
</reference>
<evidence type="ECO:0000313" key="4">
    <source>
        <dbReference type="Proteomes" id="UP000241769"/>
    </source>
</evidence>
<feature type="chain" id="PRO_5015125959" description="Chitin-binding type-2 domain-containing protein" evidence="2">
    <location>
        <begin position="16"/>
        <end position="166"/>
    </location>
</feature>
<feature type="compositionally biased region" description="Low complexity" evidence="1">
    <location>
        <begin position="104"/>
        <end position="141"/>
    </location>
</feature>
<comment type="caution">
    <text evidence="3">The sequence shown here is derived from an EMBL/GenBank/DDBJ whole genome shotgun (WGS) entry which is preliminary data.</text>
</comment>
<evidence type="ECO:0008006" key="5">
    <source>
        <dbReference type="Google" id="ProtNLM"/>
    </source>
</evidence>
<evidence type="ECO:0000313" key="3">
    <source>
        <dbReference type="EMBL" id="PRP85839.1"/>
    </source>
</evidence>
<dbReference type="EMBL" id="MDYQ01000038">
    <property type="protein sequence ID" value="PRP85839.1"/>
    <property type="molecule type" value="Genomic_DNA"/>
</dbReference>
<accession>A0A2P6NPF9</accession>